<reference evidence="2 3" key="1">
    <citation type="submission" date="2020-07" db="EMBL/GenBank/DDBJ databases">
        <title>Sequencing the genomes of 1000 actinobacteria strains.</title>
        <authorList>
            <person name="Klenk H.-P."/>
        </authorList>
    </citation>
    <scope>NUCLEOTIDE SEQUENCE [LARGE SCALE GENOMIC DNA]</scope>
    <source>
        <strain evidence="2 3">DSM 104001</strain>
    </source>
</reference>
<proteinExistence type="predicted"/>
<evidence type="ECO:0000313" key="3">
    <source>
        <dbReference type="Proteomes" id="UP000541969"/>
    </source>
</evidence>
<organism evidence="2 3">
    <name type="scientific">Petropleomorpha daqingensis</name>
    <dbReference type="NCBI Taxonomy" id="2026353"/>
    <lineage>
        <taxon>Bacteria</taxon>
        <taxon>Bacillati</taxon>
        <taxon>Actinomycetota</taxon>
        <taxon>Actinomycetes</taxon>
        <taxon>Geodermatophilales</taxon>
        <taxon>Geodermatophilaceae</taxon>
        <taxon>Petropleomorpha</taxon>
    </lineage>
</organism>
<dbReference type="RefSeq" id="WP_179717469.1">
    <property type="nucleotide sequence ID" value="NZ_JACBZT010000001.1"/>
</dbReference>
<accession>A0A853CEW4</accession>
<evidence type="ECO:0000256" key="1">
    <source>
        <dbReference type="SAM" id="MobiDB-lite"/>
    </source>
</evidence>
<dbReference type="Proteomes" id="UP000541969">
    <property type="component" value="Unassembled WGS sequence"/>
</dbReference>
<evidence type="ECO:0000313" key="2">
    <source>
        <dbReference type="EMBL" id="NYJ06390.1"/>
    </source>
</evidence>
<gene>
    <name evidence="2" type="ORF">GGQ55_002668</name>
</gene>
<feature type="region of interest" description="Disordered" evidence="1">
    <location>
        <begin position="49"/>
        <end position="81"/>
    </location>
</feature>
<protein>
    <submittedName>
        <fullName evidence="2">Uncharacterized protein</fullName>
    </submittedName>
</protein>
<dbReference type="AlphaFoldDB" id="A0A853CEW4"/>
<dbReference type="EMBL" id="JACBZT010000001">
    <property type="protein sequence ID" value="NYJ06390.1"/>
    <property type="molecule type" value="Genomic_DNA"/>
</dbReference>
<keyword evidence="3" id="KW-1185">Reference proteome</keyword>
<sequence>MANQLIDTTGDGVPRLAAIELRYELAKARITRAAVPAESNGTVHDTIAVDVETTKPPLVPVPLPDPTHDRGTHAAEAPQRGRRLWRSLRMSRFAWTGLPTA</sequence>
<name>A0A853CEW4_9ACTN</name>
<comment type="caution">
    <text evidence="2">The sequence shown here is derived from an EMBL/GenBank/DDBJ whole genome shotgun (WGS) entry which is preliminary data.</text>
</comment>